<dbReference type="Gene3D" id="3.40.50.300">
    <property type="entry name" value="P-loop containing nucleotide triphosphate hydrolases"/>
    <property type="match status" value="1"/>
</dbReference>
<dbReference type="PANTHER" id="PTHR10492:SF57">
    <property type="entry name" value="ATP-DEPENDENT DNA HELICASE"/>
    <property type="match status" value="1"/>
</dbReference>
<dbReference type="OrthoDB" id="2286272at2759"/>
<organism evidence="3 4">
    <name type="scientific">Choanephora cucurbitarum</name>
    <dbReference type="NCBI Taxonomy" id="101091"/>
    <lineage>
        <taxon>Eukaryota</taxon>
        <taxon>Fungi</taxon>
        <taxon>Fungi incertae sedis</taxon>
        <taxon>Mucoromycota</taxon>
        <taxon>Mucoromycotina</taxon>
        <taxon>Mucoromycetes</taxon>
        <taxon>Mucorales</taxon>
        <taxon>Mucorineae</taxon>
        <taxon>Choanephoraceae</taxon>
        <taxon>Choanephoroideae</taxon>
        <taxon>Choanephora</taxon>
    </lineage>
</organism>
<comment type="cofactor">
    <cofactor evidence="1">
        <name>Mg(2+)</name>
        <dbReference type="ChEBI" id="CHEBI:18420"/>
    </cofactor>
</comment>
<dbReference type="InParanoid" id="A0A1C7MYI4"/>
<dbReference type="GO" id="GO:0043139">
    <property type="term" value="F:5'-3' DNA helicase activity"/>
    <property type="evidence" value="ECO:0007669"/>
    <property type="project" value="UniProtKB-EC"/>
</dbReference>
<keyword evidence="1" id="KW-0067">ATP-binding</keyword>
<accession>A0A1C7MYI4</accession>
<evidence type="ECO:0000256" key="1">
    <source>
        <dbReference type="RuleBase" id="RU363044"/>
    </source>
</evidence>
<comment type="catalytic activity">
    <reaction evidence="1">
        <text>ATP + H2O = ADP + phosphate + H(+)</text>
        <dbReference type="Rhea" id="RHEA:13065"/>
        <dbReference type="ChEBI" id="CHEBI:15377"/>
        <dbReference type="ChEBI" id="CHEBI:15378"/>
        <dbReference type="ChEBI" id="CHEBI:30616"/>
        <dbReference type="ChEBI" id="CHEBI:43474"/>
        <dbReference type="ChEBI" id="CHEBI:456216"/>
        <dbReference type="EC" id="5.6.2.3"/>
    </reaction>
</comment>
<evidence type="ECO:0000313" key="4">
    <source>
        <dbReference type="Proteomes" id="UP000093000"/>
    </source>
</evidence>
<keyword evidence="4" id="KW-1185">Reference proteome</keyword>
<keyword evidence="1" id="KW-0347">Helicase</keyword>
<comment type="similarity">
    <text evidence="1">Belongs to the helicase family.</text>
</comment>
<reference evidence="3 4" key="1">
    <citation type="submission" date="2016-03" db="EMBL/GenBank/DDBJ databases">
        <title>Choanephora cucurbitarum.</title>
        <authorList>
            <person name="Min B."/>
            <person name="Park H."/>
            <person name="Park J.-H."/>
            <person name="Shin H.-D."/>
            <person name="Choi I.-G."/>
        </authorList>
    </citation>
    <scope>NUCLEOTIDE SEQUENCE [LARGE SCALE GENOMIC DNA]</scope>
    <source>
        <strain evidence="3 4">KUS-F28377</strain>
    </source>
</reference>
<dbReference type="GO" id="GO:0005524">
    <property type="term" value="F:ATP binding"/>
    <property type="evidence" value="ECO:0007669"/>
    <property type="project" value="UniProtKB-KW"/>
</dbReference>
<dbReference type="AlphaFoldDB" id="A0A1C7MYI4"/>
<dbReference type="PANTHER" id="PTHR10492">
    <property type="match status" value="1"/>
</dbReference>
<dbReference type="InterPro" id="IPR010285">
    <property type="entry name" value="DNA_helicase_pif1-like_DEAD"/>
</dbReference>
<dbReference type="STRING" id="101091.A0A1C7MYI4"/>
<dbReference type="EMBL" id="LUGH01001015">
    <property type="protein sequence ID" value="OBZ81900.1"/>
    <property type="molecule type" value="Genomic_DNA"/>
</dbReference>
<comment type="caution">
    <text evidence="3">The sequence shown here is derived from an EMBL/GenBank/DDBJ whole genome shotgun (WGS) entry which is preliminary data.</text>
</comment>
<dbReference type="GO" id="GO:0006281">
    <property type="term" value="P:DNA repair"/>
    <property type="evidence" value="ECO:0007669"/>
    <property type="project" value="UniProtKB-KW"/>
</dbReference>
<dbReference type="GO" id="GO:0006310">
    <property type="term" value="P:DNA recombination"/>
    <property type="evidence" value="ECO:0007669"/>
    <property type="project" value="UniProtKB-KW"/>
</dbReference>
<keyword evidence="1" id="KW-0234">DNA repair</keyword>
<proteinExistence type="inferred from homology"/>
<sequence>MEAFKRDQIAGDIAPAHFGNNLFFFDSPGGTGRTYLFNALLHAIRRTDSVVLSVAVSGTADLLLKGGRTAHLKFKIPLDYEASMISRNVLETVDRSFKDIMKQKDERLADVPFGEKLIVFGGGFRQVLPVAPHSRSSPNNQHENVASYVFRRLKPSSNITKIFIFSTFNWQWFISSFAIYKFDSYS</sequence>
<feature type="domain" description="DNA helicase Pif1-like DEAD-box helicase" evidence="2">
    <location>
        <begin position="81"/>
        <end position="154"/>
    </location>
</feature>
<keyword evidence="1" id="KW-0378">Hydrolase</keyword>
<dbReference type="GO" id="GO:0000723">
    <property type="term" value="P:telomere maintenance"/>
    <property type="evidence" value="ECO:0007669"/>
    <property type="project" value="InterPro"/>
</dbReference>
<gene>
    <name evidence="3" type="ORF">A0J61_10051</name>
</gene>
<dbReference type="EC" id="5.6.2.3" evidence="1"/>
<feature type="domain" description="DNA helicase Pif1-like DEAD-box helicase" evidence="2">
    <location>
        <begin position="21"/>
        <end position="80"/>
    </location>
</feature>
<dbReference type="InterPro" id="IPR027417">
    <property type="entry name" value="P-loop_NTPase"/>
</dbReference>
<evidence type="ECO:0000259" key="2">
    <source>
        <dbReference type="Pfam" id="PF05970"/>
    </source>
</evidence>
<protein>
    <recommendedName>
        <fullName evidence="1">ATP-dependent DNA helicase</fullName>
        <ecNumber evidence="1">5.6.2.3</ecNumber>
    </recommendedName>
</protein>
<dbReference type="Pfam" id="PF05970">
    <property type="entry name" value="PIF1"/>
    <property type="match status" value="2"/>
</dbReference>
<dbReference type="Proteomes" id="UP000093000">
    <property type="component" value="Unassembled WGS sequence"/>
</dbReference>
<keyword evidence="1" id="KW-0227">DNA damage</keyword>
<name>A0A1C7MYI4_9FUNG</name>
<keyword evidence="1" id="KW-0233">DNA recombination</keyword>
<evidence type="ECO:0000313" key="3">
    <source>
        <dbReference type="EMBL" id="OBZ81900.1"/>
    </source>
</evidence>
<keyword evidence="1" id="KW-0547">Nucleotide-binding</keyword>
<dbReference type="GO" id="GO:0016887">
    <property type="term" value="F:ATP hydrolysis activity"/>
    <property type="evidence" value="ECO:0007669"/>
    <property type="project" value="RHEA"/>
</dbReference>